<evidence type="ECO:0000256" key="1">
    <source>
        <dbReference type="SAM" id="MobiDB-lite"/>
    </source>
</evidence>
<dbReference type="Proteomes" id="UP000011115">
    <property type="component" value="Unassembled WGS sequence"/>
</dbReference>
<sequence>MEISTTAMEIGTTTMEFGTAAVESGTTVRIGTDEKKDESKPQMSLPELTSAACIRVRKFIIVDRLIFDRIEFELYSHAVWKFMVCGEHNAQLPPPHALAMIQTKDSTAFPDPCRNFAFPPPPPGDRRQIGPRLCPVCYVPVEQAIARMPRVPSVSPRLQHLTYFHEQIPMKTEPHRGSAFGGYPSLVERNASFDIKEPMTLHLSC</sequence>
<evidence type="ECO:0000313" key="3">
    <source>
        <dbReference type="Proteomes" id="UP000011115"/>
    </source>
</evidence>
<feature type="region of interest" description="Disordered" evidence="1">
    <location>
        <begin position="22"/>
        <end position="43"/>
    </location>
</feature>
<reference evidence="3" key="1">
    <citation type="journal article" date="2011" name="Nature">
        <title>Genome sequence and analysis of the tuber crop potato.</title>
        <authorList>
            <consortium name="The Potato Genome Sequencing Consortium"/>
        </authorList>
    </citation>
    <scope>NUCLEOTIDE SEQUENCE [LARGE SCALE GENOMIC DNA]</scope>
    <source>
        <strain evidence="3">cv. DM1-3 516 R44</strain>
    </source>
</reference>
<keyword evidence="3" id="KW-1185">Reference proteome</keyword>
<dbReference type="eggNOG" id="ENOG502QT24">
    <property type="taxonomic scope" value="Eukaryota"/>
</dbReference>
<dbReference type="PANTHER" id="PTHR12956:SF61">
    <property type="entry name" value="TRNA (MET) CYTIDINE ACETYLTRANSFERASE-RELATED"/>
    <property type="match status" value="1"/>
</dbReference>
<feature type="compositionally biased region" description="Basic and acidic residues" evidence="1">
    <location>
        <begin position="31"/>
        <end position="40"/>
    </location>
</feature>
<organism evidence="2 3">
    <name type="scientific">Solanum tuberosum</name>
    <name type="common">Potato</name>
    <dbReference type="NCBI Taxonomy" id="4113"/>
    <lineage>
        <taxon>Eukaryota</taxon>
        <taxon>Viridiplantae</taxon>
        <taxon>Streptophyta</taxon>
        <taxon>Embryophyta</taxon>
        <taxon>Tracheophyta</taxon>
        <taxon>Spermatophyta</taxon>
        <taxon>Magnoliopsida</taxon>
        <taxon>eudicotyledons</taxon>
        <taxon>Gunneridae</taxon>
        <taxon>Pentapetalae</taxon>
        <taxon>asterids</taxon>
        <taxon>lamiids</taxon>
        <taxon>Solanales</taxon>
        <taxon>Solanaceae</taxon>
        <taxon>Solanoideae</taxon>
        <taxon>Solaneae</taxon>
        <taxon>Solanum</taxon>
    </lineage>
</organism>
<dbReference type="PaxDb" id="4113-PGSC0003DMT400023188"/>
<proteinExistence type="predicted"/>
<protein>
    <submittedName>
        <fullName evidence="2">Uncharacterized protein</fullName>
    </submittedName>
</protein>
<reference evidence="2" key="2">
    <citation type="submission" date="2015-06" db="UniProtKB">
        <authorList>
            <consortium name="EnsemblPlants"/>
        </authorList>
    </citation>
    <scope>IDENTIFICATION</scope>
    <source>
        <strain evidence="2">DM1-3 516 R44</strain>
    </source>
</reference>
<dbReference type="Gramene" id="PGSC0003DMT400023188">
    <property type="protein sequence ID" value="PGSC0003DMT400023188"/>
    <property type="gene ID" value="PGSC0003DMG400008981"/>
</dbReference>
<dbReference type="InterPro" id="IPR006852">
    <property type="entry name" value="TOD1_MUCI70"/>
</dbReference>
<accession>M1AHY1</accession>
<dbReference type="InParanoid" id="M1AHY1"/>
<dbReference type="HOGENOM" id="CLU_1339542_0_0_1"/>
<dbReference type="EnsemblPlants" id="PGSC0003DMT400023188">
    <property type="protein sequence ID" value="PGSC0003DMT400023188"/>
    <property type="gene ID" value="PGSC0003DMG400008981"/>
</dbReference>
<name>M1AHY1_SOLTU</name>
<evidence type="ECO:0000313" key="2">
    <source>
        <dbReference type="EnsemblPlants" id="PGSC0003DMT400023188"/>
    </source>
</evidence>
<dbReference type="AlphaFoldDB" id="M1AHY1"/>
<dbReference type="PANTHER" id="PTHR12956">
    <property type="entry name" value="ALKALINE CERAMIDASE-RELATED"/>
    <property type="match status" value="1"/>
</dbReference>